<feature type="compositionally biased region" description="Basic and acidic residues" evidence="1">
    <location>
        <begin position="289"/>
        <end position="302"/>
    </location>
</feature>
<sequence length="423" mass="47791">MSLTKAEEEEAAMRVHATYERLVMAFDPEPARRSTKRRPFEQLAVDTMQALKANKKLSRSQPHARGSSEGTGITPGVPNDSTNTFRTSSEGTGSKLKVPDEKRRRNMMMKMTESLILKRLVMSLHENEYVHDDVDEEMKDAEDDEIGKDDKEITDAKKTDAEKIKVTKVLSPIPEIHIVTSITTLLPPPSVTNHTPILEQQTTSIPTPPITTAALAATIVLDPLLAITQRVYILEKDVKELKQVDHSVEILHQLDIREQRPKGEAPESPSHLRSHLPQMKHPKVSPPKTSKETVVEPTKEVSMDVATENVVNDVDQPQDESEPKRNSTLKNDCMKVDKLHGYGSLEEIVVRRADRQLLKFKECDIINQHMNEIEDILLLVVQHKLFHLDGEVIVDLVVALRMFTRSLIIKKRVKDVQSGVESY</sequence>
<feature type="compositionally biased region" description="Basic residues" evidence="1">
    <location>
        <begin position="272"/>
        <end position="283"/>
    </location>
</feature>
<gene>
    <name evidence="2" type="ORF">Tci_482569</name>
</gene>
<feature type="compositionally biased region" description="Polar residues" evidence="1">
    <location>
        <begin position="79"/>
        <end position="92"/>
    </location>
</feature>
<evidence type="ECO:0000313" key="2">
    <source>
        <dbReference type="EMBL" id="GEZ10596.1"/>
    </source>
</evidence>
<feature type="region of interest" description="Disordered" evidence="1">
    <location>
        <begin position="257"/>
        <end position="328"/>
    </location>
</feature>
<dbReference type="EMBL" id="BKCJ010241406">
    <property type="protein sequence ID" value="GEZ10596.1"/>
    <property type="molecule type" value="Genomic_DNA"/>
</dbReference>
<name>A0A699I9B7_TANCI</name>
<comment type="caution">
    <text evidence="2">The sequence shown here is derived from an EMBL/GenBank/DDBJ whole genome shotgun (WGS) entry which is preliminary data.</text>
</comment>
<accession>A0A699I9B7</accession>
<feature type="region of interest" description="Disordered" evidence="1">
    <location>
        <begin position="53"/>
        <end position="103"/>
    </location>
</feature>
<reference evidence="2" key="1">
    <citation type="journal article" date="2019" name="Sci. Rep.">
        <title>Draft genome of Tanacetum cinerariifolium, the natural source of mosquito coil.</title>
        <authorList>
            <person name="Yamashiro T."/>
            <person name="Shiraishi A."/>
            <person name="Satake H."/>
            <person name="Nakayama K."/>
        </authorList>
    </citation>
    <scope>NUCLEOTIDE SEQUENCE</scope>
</reference>
<dbReference type="AlphaFoldDB" id="A0A699I9B7"/>
<proteinExistence type="predicted"/>
<organism evidence="2">
    <name type="scientific">Tanacetum cinerariifolium</name>
    <name type="common">Dalmatian daisy</name>
    <name type="synonym">Chrysanthemum cinerariifolium</name>
    <dbReference type="NCBI Taxonomy" id="118510"/>
    <lineage>
        <taxon>Eukaryota</taxon>
        <taxon>Viridiplantae</taxon>
        <taxon>Streptophyta</taxon>
        <taxon>Embryophyta</taxon>
        <taxon>Tracheophyta</taxon>
        <taxon>Spermatophyta</taxon>
        <taxon>Magnoliopsida</taxon>
        <taxon>eudicotyledons</taxon>
        <taxon>Gunneridae</taxon>
        <taxon>Pentapetalae</taxon>
        <taxon>asterids</taxon>
        <taxon>campanulids</taxon>
        <taxon>Asterales</taxon>
        <taxon>Asteraceae</taxon>
        <taxon>Asteroideae</taxon>
        <taxon>Anthemideae</taxon>
        <taxon>Anthemidinae</taxon>
        <taxon>Tanacetum</taxon>
    </lineage>
</organism>
<protein>
    <submittedName>
        <fullName evidence="2">Uncharacterized protein</fullName>
    </submittedName>
</protein>
<evidence type="ECO:0000256" key="1">
    <source>
        <dbReference type="SAM" id="MobiDB-lite"/>
    </source>
</evidence>